<gene>
    <name evidence="6" type="primary">PLEST006771</name>
    <name evidence="6" type="ORF">PLESTB_000931000</name>
</gene>
<keyword evidence="1" id="KW-0344">Guanine-nucleotide releasing factor</keyword>
<dbReference type="PROSITE" id="PS00626">
    <property type="entry name" value="RCC1_2"/>
    <property type="match status" value="2"/>
</dbReference>
<feature type="compositionally biased region" description="Basic and acidic residues" evidence="4">
    <location>
        <begin position="645"/>
        <end position="676"/>
    </location>
</feature>
<feature type="compositionally biased region" description="Basic residues" evidence="4">
    <location>
        <begin position="1"/>
        <end position="12"/>
    </location>
</feature>
<dbReference type="PROSITE" id="PS50012">
    <property type="entry name" value="RCC1_3"/>
    <property type="match status" value="6"/>
</dbReference>
<feature type="region of interest" description="Disordered" evidence="4">
    <location>
        <begin position="570"/>
        <end position="695"/>
    </location>
</feature>
<dbReference type="PANTHER" id="PTHR45982:SF1">
    <property type="entry name" value="REGULATOR OF CHROMOSOME CONDENSATION"/>
    <property type="match status" value="1"/>
</dbReference>
<feature type="compositionally biased region" description="Acidic residues" evidence="4">
    <location>
        <begin position="677"/>
        <end position="695"/>
    </location>
</feature>
<dbReference type="PROSITE" id="PS00625">
    <property type="entry name" value="RCC1_1"/>
    <property type="match status" value="1"/>
</dbReference>
<feature type="compositionally biased region" description="Low complexity" evidence="4">
    <location>
        <begin position="522"/>
        <end position="543"/>
    </location>
</feature>
<evidence type="ECO:0000256" key="1">
    <source>
        <dbReference type="ARBA" id="ARBA00022658"/>
    </source>
</evidence>
<dbReference type="Pfam" id="PF25390">
    <property type="entry name" value="WD40_RLD"/>
    <property type="match status" value="1"/>
</dbReference>
<dbReference type="PANTHER" id="PTHR45982">
    <property type="entry name" value="REGULATOR OF CHROMOSOME CONDENSATION"/>
    <property type="match status" value="1"/>
</dbReference>
<name>A0A9W6BNU4_9CHLO</name>
<protein>
    <recommendedName>
        <fullName evidence="5">RCC1-like domain-containing protein</fullName>
    </recommendedName>
</protein>
<feature type="repeat" description="RCC1" evidence="3">
    <location>
        <begin position="456"/>
        <end position="511"/>
    </location>
</feature>
<evidence type="ECO:0000313" key="6">
    <source>
        <dbReference type="EMBL" id="GLC55012.1"/>
    </source>
</evidence>
<feature type="region of interest" description="Disordered" evidence="4">
    <location>
        <begin position="1"/>
        <end position="87"/>
    </location>
</feature>
<sequence length="695" mass="71684">MARGTASKKSKAAAKPAEEEQPKNKAATAKRGTKRRVEEEPSEQEASEPEPAPAKEDSPPPPAKEQPVAKRRRVEPKVAKPAKPVNLFPGQPALELFMFGTNSFGALGLGDPEDADDPDTRSQIPRPKQPISEELKFVQVACGGMHSVGLTVDGDVYTWGVNDEGALGRKTSGTCWEKEPDANKGDSFVPGLAPLPDGIKALQVAAGDGFTFAVGTDGCLYGCGHFKDEVGALSGFTPDVKMQGLFKLVWRPESLRDRIKKLEAGARHAVLLTNRGDVLTWGSGSQGQLGRVKPYHQDSEHQPTAGVLFHPTLVSHLPFALGNTPAVDVACGAYSTFVIGKNGDVAAWGLNNSGQLGVPKESEEDNIKWEPVSVDSLKDVLRIAGGEQHSLALTKKGVLLSFGAATYGMLGRRDVDTNTANIVHPDPKPVDGLPEGAKVEAIAAGTNVSACTTADGDAWFWGSNTNLQLAKGTDDDDETLPKKMGRVKVFGYRRIHFVCFGGQHGALLAGAQGEVAPGGGAAAAQPAAAAGGSGAGPSTAPAPVAAPAAAAAKPAEAKAAAAEAKAEAKAEAAEAKGGDGAGPSTVPAPAEKPAGKKAAAAKKAPAKKGKGAKAKAAKADAKMEDAADAEAKADGAADAMEVEDAGAKEGEGEAAAKPEADGKAADEKPERDKEEGDKEEEEGDKEEEEDDEGDD</sequence>
<evidence type="ECO:0000313" key="7">
    <source>
        <dbReference type="Proteomes" id="UP001165080"/>
    </source>
</evidence>
<evidence type="ECO:0000259" key="5">
    <source>
        <dbReference type="Pfam" id="PF25390"/>
    </source>
</evidence>
<evidence type="ECO:0000256" key="3">
    <source>
        <dbReference type="PROSITE-ProRule" id="PRU00235"/>
    </source>
</evidence>
<feature type="domain" description="RCC1-like" evidence="5">
    <location>
        <begin position="96"/>
        <end position="506"/>
    </location>
</feature>
<comment type="caution">
    <text evidence="6">The sequence shown here is derived from an EMBL/GenBank/DDBJ whole genome shotgun (WGS) entry which is preliminary data.</text>
</comment>
<reference evidence="6 7" key="1">
    <citation type="journal article" date="2023" name="Commun. Biol.">
        <title>Reorganization of the ancestral sex-determining regions during the evolution of trioecy in Pleodorina starrii.</title>
        <authorList>
            <person name="Takahashi K."/>
            <person name="Suzuki S."/>
            <person name="Kawai-Toyooka H."/>
            <person name="Yamamoto K."/>
            <person name="Hamaji T."/>
            <person name="Ootsuki R."/>
            <person name="Yamaguchi H."/>
            <person name="Kawachi M."/>
            <person name="Higashiyama T."/>
            <person name="Nozaki H."/>
        </authorList>
    </citation>
    <scope>NUCLEOTIDE SEQUENCE [LARGE SCALE GENOMIC DNA]</scope>
    <source>
        <strain evidence="6 7">NIES-4479</strain>
    </source>
</reference>
<dbReference type="SUPFAM" id="SSF50985">
    <property type="entry name" value="RCC1/BLIP-II"/>
    <property type="match status" value="1"/>
</dbReference>
<dbReference type="InterPro" id="IPR058923">
    <property type="entry name" value="RCC1-like_dom"/>
</dbReference>
<feature type="repeat" description="RCC1" evidence="3">
    <location>
        <begin position="276"/>
        <end position="342"/>
    </location>
</feature>
<dbReference type="PRINTS" id="PR00633">
    <property type="entry name" value="RCCNDNSATION"/>
</dbReference>
<feature type="repeat" description="RCC1" evidence="3">
    <location>
        <begin position="343"/>
        <end position="396"/>
    </location>
</feature>
<dbReference type="InterPro" id="IPR000408">
    <property type="entry name" value="Reg_chr_condens"/>
</dbReference>
<feature type="region of interest" description="Disordered" evidence="4">
    <location>
        <begin position="108"/>
        <end position="130"/>
    </location>
</feature>
<evidence type="ECO:0000256" key="4">
    <source>
        <dbReference type="SAM" id="MobiDB-lite"/>
    </source>
</evidence>
<dbReference type="InterPro" id="IPR051553">
    <property type="entry name" value="Ran_GTPase-activating"/>
</dbReference>
<feature type="compositionally biased region" description="Basic and acidic residues" evidence="4">
    <location>
        <begin position="617"/>
        <end position="635"/>
    </location>
</feature>
<evidence type="ECO:0000256" key="2">
    <source>
        <dbReference type="ARBA" id="ARBA00022737"/>
    </source>
</evidence>
<keyword evidence="2" id="KW-0677">Repeat</keyword>
<dbReference type="AlphaFoldDB" id="A0A9W6BNU4"/>
<dbReference type="Gene3D" id="2.130.10.30">
    <property type="entry name" value="Regulator of chromosome condensation 1/beta-lactamase-inhibitor protein II"/>
    <property type="match status" value="1"/>
</dbReference>
<organism evidence="6 7">
    <name type="scientific">Pleodorina starrii</name>
    <dbReference type="NCBI Taxonomy" id="330485"/>
    <lineage>
        <taxon>Eukaryota</taxon>
        <taxon>Viridiplantae</taxon>
        <taxon>Chlorophyta</taxon>
        <taxon>core chlorophytes</taxon>
        <taxon>Chlorophyceae</taxon>
        <taxon>CS clade</taxon>
        <taxon>Chlamydomonadales</taxon>
        <taxon>Volvocaceae</taxon>
        <taxon>Pleodorina</taxon>
    </lineage>
</organism>
<keyword evidence="7" id="KW-1185">Reference proteome</keyword>
<proteinExistence type="predicted"/>
<accession>A0A9W6BNU4</accession>
<feature type="compositionally biased region" description="Basic residues" evidence="4">
    <location>
        <begin position="604"/>
        <end position="616"/>
    </location>
</feature>
<feature type="repeat" description="RCC1" evidence="3">
    <location>
        <begin position="94"/>
        <end position="153"/>
    </location>
</feature>
<dbReference type="GO" id="GO:0005737">
    <property type="term" value="C:cytoplasm"/>
    <property type="evidence" value="ECO:0007669"/>
    <property type="project" value="TreeGrafter"/>
</dbReference>
<dbReference type="Proteomes" id="UP001165080">
    <property type="component" value="Unassembled WGS sequence"/>
</dbReference>
<feature type="region of interest" description="Disordered" evidence="4">
    <location>
        <begin position="515"/>
        <end position="543"/>
    </location>
</feature>
<feature type="compositionally biased region" description="Low complexity" evidence="4">
    <location>
        <begin position="587"/>
        <end position="603"/>
    </location>
</feature>
<dbReference type="GO" id="GO:0005085">
    <property type="term" value="F:guanyl-nucleotide exchange factor activity"/>
    <property type="evidence" value="ECO:0007669"/>
    <property type="project" value="TreeGrafter"/>
</dbReference>
<dbReference type="EMBL" id="BRXU01000011">
    <property type="protein sequence ID" value="GLC55012.1"/>
    <property type="molecule type" value="Genomic_DNA"/>
</dbReference>
<feature type="repeat" description="RCC1" evidence="3">
    <location>
        <begin position="397"/>
        <end position="455"/>
    </location>
</feature>
<dbReference type="InterPro" id="IPR009091">
    <property type="entry name" value="RCC1/BLIP-II"/>
</dbReference>
<feature type="repeat" description="RCC1" evidence="3">
    <location>
        <begin position="154"/>
        <end position="217"/>
    </location>
</feature>